<dbReference type="InterPro" id="IPR017920">
    <property type="entry name" value="COMM"/>
</dbReference>
<gene>
    <name evidence="2" type="ORF">BSTOLATCC_MIC9992</name>
</gene>
<evidence type="ECO:0000313" key="3">
    <source>
        <dbReference type="Proteomes" id="UP001162131"/>
    </source>
</evidence>
<organism evidence="2 3">
    <name type="scientific">Blepharisma stoltei</name>
    <dbReference type="NCBI Taxonomy" id="1481888"/>
    <lineage>
        <taxon>Eukaryota</taxon>
        <taxon>Sar</taxon>
        <taxon>Alveolata</taxon>
        <taxon>Ciliophora</taxon>
        <taxon>Postciliodesmatophora</taxon>
        <taxon>Heterotrichea</taxon>
        <taxon>Heterotrichida</taxon>
        <taxon>Blepharismidae</taxon>
        <taxon>Blepharisma</taxon>
    </lineage>
</organism>
<reference evidence="2" key="1">
    <citation type="submission" date="2021-09" db="EMBL/GenBank/DDBJ databases">
        <authorList>
            <consortium name="AG Swart"/>
            <person name="Singh M."/>
            <person name="Singh A."/>
            <person name="Seah K."/>
            <person name="Emmerich C."/>
        </authorList>
    </citation>
    <scope>NUCLEOTIDE SEQUENCE</scope>
    <source>
        <strain evidence="2">ATCC30299</strain>
    </source>
</reference>
<dbReference type="AlphaFoldDB" id="A0AAU9IKB3"/>
<dbReference type="PROSITE" id="PS51269">
    <property type="entry name" value="COMM"/>
    <property type="match status" value="1"/>
</dbReference>
<keyword evidence="3" id="KW-1185">Reference proteome</keyword>
<evidence type="ECO:0000313" key="2">
    <source>
        <dbReference type="EMBL" id="CAG9314196.1"/>
    </source>
</evidence>
<dbReference type="EMBL" id="CAJZBQ010000011">
    <property type="protein sequence ID" value="CAG9314196.1"/>
    <property type="molecule type" value="Genomic_DNA"/>
</dbReference>
<name>A0AAU9IKB3_9CILI</name>
<dbReference type="Pfam" id="PF07258">
    <property type="entry name" value="COMM_domain"/>
    <property type="match status" value="1"/>
</dbReference>
<comment type="caution">
    <text evidence="2">The sequence shown here is derived from an EMBL/GenBank/DDBJ whole genome shotgun (WGS) entry which is preliminary data.</text>
</comment>
<evidence type="ECO:0000259" key="1">
    <source>
        <dbReference type="PROSITE" id="PS51269"/>
    </source>
</evidence>
<dbReference type="Proteomes" id="UP001162131">
    <property type="component" value="Unassembled WGS sequence"/>
</dbReference>
<protein>
    <recommendedName>
        <fullName evidence="1">COMM domain-containing protein</fullName>
    </recommendedName>
</protein>
<proteinExistence type="predicted"/>
<feature type="domain" description="COMM" evidence="1">
    <location>
        <begin position="127"/>
        <end position="195"/>
    </location>
</feature>
<sequence length="195" mass="22241">MEFLKREALFQHLPLLNKEMLLLLIDSALLYLTHRKQYFDSGEFYEQALGVGCQLSKNEFKSACEGLTVLIEWMLKNNPENAGRFTFLNILSTHSALGEDLLTEIDGFFTRKIKEYADKKPLFGNLHLIDVDWNAGITVATDSSNGLNTPYVKLQLNLANPQTGLCSRETISLDYLEFKNLLRETRKISSIMNTL</sequence>
<accession>A0AAU9IKB3</accession>